<evidence type="ECO:0000259" key="6">
    <source>
        <dbReference type="PROSITE" id="PS51910"/>
    </source>
</evidence>
<evidence type="ECO:0000256" key="2">
    <source>
        <dbReference type="ARBA" id="ARBA00023295"/>
    </source>
</evidence>
<dbReference type="Pfam" id="PF00704">
    <property type="entry name" value="Glyco_hydro_18"/>
    <property type="match status" value="1"/>
</dbReference>
<dbReference type="InterPro" id="IPR017853">
    <property type="entry name" value="GH"/>
</dbReference>
<dbReference type="AlphaFoldDB" id="A0A6B2L8E1"/>
<evidence type="ECO:0000256" key="1">
    <source>
        <dbReference type="ARBA" id="ARBA00022801"/>
    </source>
</evidence>
<proteinExistence type="inferred from homology"/>
<dbReference type="SUPFAM" id="SSF51445">
    <property type="entry name" value="(Trans)glycosidases"/>
    <property type="match status" value="1"/>
</dbReference>
<dbReference type="PROSITE" id="PS51910">
    <property type="entry name" value="GH18_2"/>
    <property type="match status" value="1"/>
</dbReference>
<comment type="similarity">
    <text evidence="4">Belongs to the glycosyl hydrolase 18 family.</text>
</comment>
<keyword evidence="2 3" id="KW-0326">Glycosidase</keyword>
<feature type="transmembrane region" description="Helical" evidence="5">
    <location>
        <begin position="262"/>
        <end position="283"/>
    </location>
</feature>
<protein>
    <recommendedName>
        <fullName evidence="6">GH18 domain-containing protein</fullName>
    </recommendedName>
</protein>
<evidence type="ECO:0000256" key="5">
    <source>
        <dbReference type="SAM" id="Phobius"/>
    </source>
</evidence>
<dbReference type="InterPro" id="IPR001579">
    <property type="entry name" value="Glyco_hydro_18_chit_AS"/>
</dbReference>
<dbReference type="GO" id="GO:0005975">
    <property type="term" value="P:carbohydrate metabolic process"/>
    <property type="evidence" value="ECO:0007669"/>
    <property type="project" value="InterPro"/>
</dbReference>
<evidence type="ECO:0000313" key="7">
    <source>
        <dbReference type="EMBL" id="NDV33107.1"/>
    </source>
</evidence>
<dbReference type="GO" id="GO:0004553">
    <property type="term" value="F:hydrolase activity, hydrolyzing O-glycosyl compounds"/>
    <property type="evidence" value="ECO:0007669"/>
    <property type="project" value="InterPro"/>
</dbReference>
<keyword evidence="5" id="KW-0472">Membrane</keyword>
<accession>A0A6B2L8E1</accession>
<keyword evidence="5" id="KW-0812">Transmembrane</keyword>
<reference evidence="7" key="1">
    <citation type="journal article" date="2020" name="J. Eukaryot. Microbiol.">
        <title>De novo Sequencing, Assembly and Annotation of the Transcriptome for the Free-Living Testate Amoeba Arcella intermedia.</title>
        <authorList>
            <person name="Ribeiro G.M."/>
            <person name="Porfirio-Sousa A.L."/>
            <person name="Maurer-Alcala X.X."/>
            <person name="Katz L.A."/>
            <person name="Lahr D.J.G."/>
        </authorList>
    </citation>
    <scope>NUCLEOTIDE SEQUENCE</scope>
</reference>
<dbReference type="PROSITE" id="PS01095">
    <property type="entry name" value="GH18_1"/>
    <property type="match status" value="1"/>
</dbReference>
<dbReference type="EMBL" id="GIBP01004138">
    <property type="protein sequence ID" value="NDV33107.1"/>
    <property type="molecule type" value="Transcribed_RNA"/>
</dbReference>
<evidence type="ECO:0000256" key="3">
    <source>
        <dbReference type="RuleBase" id="RU000489"/>
    </source>
</evidence>
<name>A0A6B2L8E1_9EUKA</name>
<dbReference type="Gene3D" id="3.20.20.80">
    <property type="entry name" value="Glycosidases"/>
    <property type="match status" value="1"/>
</dbReference>
<dbReference type="CDD" id="cd00598">
    <property type="entry name" value="GH18_chitinase-like"/>
    <property type="match status" value="1"/>
</dbReference>
<organism evidence="7">
    <name type="scientific">Arcella intermedia</name>
    <dbReference type="NCBI Taxonomy" id="1963864"/>
    <lineage>
        <taxon>Eukaryota</taxon>
        <taxon>Amoebozoa</taxon>
        <taxon>Tubulinea</taxon>
        <taxon>Elardia</taxon>
        <taxon>Arcellinida</taxon>
        <taxon>Sphaerothecina</taxon>
        <taxon>Arcellidae</taxon>
        <taxon>Arcella</taxon>
    </lineage>
</organism>
<sequence>MATDTWGKTTPEIQKNWMNIYHKAGIKVLVSAFGATDFPTTDGRNAIDVANSLAAFVKANNLDGVDLDYEDNGAMNQGKGEKWICDCTQRLRQLLPAPYIITHAPQGPYFMGPPSYPSGGYTAVEKTCGSGIDWYNIQFYNQDTTKYDTFTSIFMSSDGWASGTSVSEIVKKGVAPHKLVVGKGVAAEDVVNTGYLDVNNFQQILQQGVLNGYTAGYMGWQFSSDPDGAWSRALSPLFPKVSGAVAEGSTFGPPPGPGLENWQIGLIVAGAGIGIIGAVLLAITVKKRRERKEVV</sequence>
<keyword evidence="1 3" id="KW-0378">Hydrolase</keyword>
<feature type="domain" description="GH18" evidence="6">
    <location>
        <begin position="1"/>
        <end position="241"/>
    </location>
</feature>
<keyword evidence="5" id="KW-1133">Transmembrane helix</keyword>
<dbReference type="InterPro" id="IPR001223">
    <property type="entry name" value="Glyco_hydro18_cat"/>
</dbReference>
<evidence type="ECO:0000256" key="4">
    <source>
        <dbReference type="RuleBase" id="RU004453"/>
    </source>
</evidence>